<accession>A0A6G7J134</accession>
<organism evidence="1 2">
    <name type="scientific">Flagellimonas oceani</name>
    <dbReference type="NCBI Taxonomy" id="2698672"/>
    <lineage>
        <taxon>Bacteria</taxon>
        <taxon>Pseudomonadati</taxon>
        <taxon>Bacteroidota</taxon>
        <taxon>Flavobacteriia</taxon>
        <taxon>Flavobacteriales</taxon>
        <taxon>Flavobacteriaceae</taxon>
        <taxon>Flagellimonas</taxon>
    </lineage>
</organism>
<keyword evidence="2" id="KW-1185">Reference proteome</keyword>
<evidence type="ECO:0000313" key="2">
    <source>
        <dbReference type="Proteomes" id="UP000502928"/>
    </source>
</evidence>
<proteinExistence type="predicted"/>
<dbReference type="AlphaFoldDB" id="A0A6G7J134"/>
<dbReference type="RefSeq" id="WP_141673213.1">
    <property type="nucleotide sequence ID" value="NZ_CP049616.1"/>
</dbReference>
<name>A0A6G7J134_9FLAO</name>
<gene>
    <name evidence="1" type="ORF">GVT53_06515</name>
</gene>
<dbReference type="Proteomes" id="UP000502928">
    <property type="component" value="Chromosome"/>
</dbReference>
<evidence type="ECO:0000313" key="1">
    <source>
        <dbReference type="EMBL" id="QII44339.1"/>
    </source>
</evidence>
<reference evidence="1 2" key="1">
    <citation type="submission" date="2020-02" db="EMBL/GenBank/DDBJ databases">
        <title>Complete genome of Muricauda sp. 501str8.</title>
        <authorList>
            <person name="Dong B."/>
            <person name="Zhu S."/>
            <person name="Yang J."/>
            <person name="Chen J."/>
        </authorList>
    </citation>
    <scope>NUCLEOTIDE SEQUENCE [LARGE SCALE GENOMIC DNA]</scope>
    <source>
        <strain evidence="1 2">501str8</strain>
    </source>
</reference>
<dbReference type="KEGG" id="mut:GVT53_06515"/>
<protein>
    <submittedName>
        <fullName evidence="1">Uncharacterized protein</fullName>
    </submittedName>
</protein>
<dbReference type="EMBL" id="CP049616">
    <property type="protein sequence ID" value="QII44339.1"/>
    <property type="molecule type" value="Genomic_DNA"/>
</dbReference>
<sequence length="149" mass="17841">MDRNMLIHQGNTFEKVMETIDFTYYMDFSEGDDNGSVILFDRETQKLVSDNYMANRDLYENLLYYNYEWICKRLRYARKCMVEEHGIDLAKEYFLKHEKEFQGILCRSENITDKCNMALQKDLGFTLSRNDLQEVRKLLNSNQNKGLIM</sequence>